<dbReference type="AlphaFoldDB" id="A0A0E9VB67"/>
<reference evidence="2" key="2">
    <citation type="journal article" date="2015" name="Fish Shellfish Immunol.">
        <title>Early steps in the European eel (Anguilla anguilla)-Vibrio vulnificus interaction in the gills: Role of the RtxA13 toxin.</title>
        <authorList>
            <person name="Callol A."/>
            <person name="Pajuelo D."/>
            <person name="Ebbesson L."/>
            <person name="Teles M."/>
            <person name="MacKenzie S."/>
            <person name="Amaro C."/>
        </authorList>
    </citation>
    <scope>NUCLEOTIDE SEQUENCE</scope>
</reference>
<name>A0A0E9VB67_ANGAN</name>
<feature type="transmembrane region" description="Helical" evidence="1">
    <location>
        <begin position="6"/>
        <end position="23"/>
    </location>
</feature>
<dbReference type="EMBL" id="GBXM01033321">
    <property type="protein sequence ID" value="JAH75256.1"/>
    <property type="molecule type" value="Transcribed_RNA"/>
</dbReference>
<evidence type="ECO:0000313" key="2">
    <source>
        <dbReference type="EMBL" id="JAH75256.1"/>
    </source>
</evidence>
<keyword evidence="1" id="KW-0812">Transmembrane</keyword>
<sequence>MLSACLFFHMVVLFGWYVFIGHFQGSAVVRPNVPVIYRVQVYSTRTCGRNRH</sequence>
<reference evidence="2" key="1">
    <citation type="submission" date="2014-11" db="EMBL/GenBank/DDBJ databases">
        <authorList>
            <person name="Amaro Gonzalez C."/>
        </authorList>
    </citation>
    <scope>NUCLEOTIDE SEQUENCE</scope>
</reference>
<proteinExistence type="predicted"/>
<protein>
    <submittedName>
        <fullName evidence="2">Uncharacterized protein</fullName>
    </submittedName>
</protein>
<keyword evidence="1" id="KW-0472">Membrane</keyword>
<keyword evidence="1" id="KW-1133">Transmembrane helix</keyword>
<organism evidence="2">
    <name type="scientific">Anguilla anguilla</name>
    <name type="common">European freshwater eel</name>
    <name type="synonym">Muraena anguilla</name>
    <dbReference type="NCBI Taxonomy" id="7936"/>
    <lineage>
        <taxon>Eukaryota</taxon>
        <taxon>Metazoa</taxon>
        <taxon>Chordata</taxon>
        <taxon>Craniata</taxon>
        <taxon>Vertebrata</taxon>
        <taxon>Euteleostomi</taxon>
        <taxon>Actinopterygii</taxon>
        <taxon>Neopterygii</taxon>
        <taxon>Teleostei</taxon>
        <taxon>Anguilliformes</taxon>
        <taxon>Anguillidae</taxon>
        <taxon>Anguilla</taxon>
    </lineage>
</organism>
<evidence type="ECO:0000256" key="1">
    <source>
        <dbReference type="SAM" id="Phobius"/>
    </source>
</evidence>
<accession>A0A0E9VB67</accession>